<accession>A0A848CC28</accession>
<comment type="caution">
    <text evidence="1">The sequence shown here is derived from an EMBL/GenBank/DDBJ whole genome shotgun (WGS) entry which is preliminary data.</text>
</comment>
<dbReference type="AlphaFoldDB" id="A0A848CC28"/>
<name>A0A848CC28_9LACO</name>
<evidence type="ECO:0000313" key="2">
    <source>
        <dbReference type="Proteomes" id="UP000563853"/>
    </source>
</evidence>
<proteinExistence type="predicted"/>
<sequence>MEMQVIVKVKLNLANAEIASSFTNMMEQYRLACNYVSEYIFNHDFDMKQSRLNKVLYTNLRSLFMLKSQMAQSVIRTVIARYKTVKTQMKRNPYKYQDINTGEWYRETRDLTWLQKPIAFNRPQVDLQRNRDWSYLNSGQLSINTLDGRVKVTPVCHGFDQYFDGTWKFGLAKLLKTG</sequence>
<reference evidence="1 2" key="1">
    <citation type="submission" date="2020-04" db="EMBL/GenBank/DDBJ databases">
        <authorList>
            <person name="Hitch T.C.A."/>
            <person name="Wylensek D."/>
            <person name="Clavel T."/>
        </authorList>
    </citation>
    <scope>NUCLEOTIDE SEQUENCE [LARGE SCALE GENOMIC DNA]</scope>
    <source>
        <strain evidence="1 2">WCA-389-WT-5H1</strain>
    </source>
</reference>
<feature type="non-terminal residue" evidence="1">
    <location>
        <position position="178"/>
    </location>
</feature>
<dbReference type="Proteomes" id="UP000563853">
    <property type="component" value="Unassembled WGS sequence"/>
</dbReference>
<organism evidence="1 2">
    <name type="scientific">Ligilactobacillus agilis</name>
    <dbReference type="NCBI Taxonomy" id="1601"/>
    <lineage>
        <taxon>Bacteria</taxon>
        <taxon>Bacillati</taxon>
        <taxon>Bacillota</taxon>
        <taxon>Bacilli</taxon>
        <taxon>Lactobacillales</taxon>
        <taxon>Lactobacillaceae</taxon>
        <taxon>Ligilactobacillus</taxon>
    </lineage>
</organism>
<protein>
    <submittedName>
        <fullName evidence="1">Transposase</fullName>
    </submittedName>
</protein>
<dbReference type="EMBL" id="JABAFP010000070">
    <property type="protein sequence ID" value="NME43189.1"/>
    <property type="molecule type" value="Genomic_DNA"/>
</dbReference>
<evidence type="ECO:0000313" key="1">
    <source>
        <dbReference type="EMBL" id="NME43189.1"/>
    </source>
</evidence>
<gene>
    <name evidence="1" type="ORF">HF863_10545</name>
</gene>